<evidence type="ECO:0000256" key="1">
    <source>
        <dbReference type="SAM" id="Phobius"/>
    </source>
</evidence>
<keyword evidence="1" id="KW-1133">Transmembrane helix</keyword>
<gene>
    <name evidence="2" type="ORF">ACAOBT_LOCUS12682</name>
</gene>
<sequence length="107" mass="12721">MEYSRSSFLEQLLSLSTFEIYVTVAKISACFRFHSCSAFNITFSPSRFIWFFWSKHLASAYSNLKAILLFFGAIRKYCQRRHRIHHISPTVTRFHFVNLGRRSILYI</sequence>
<name>A0A9P0PC72_ACAOB</name>
<reference evidence="2" key="1">
    <citation type="submission" date="2022-03" db="EMBL/GenBank/DDBJ databases">
        <authorList>
            <person name="Sayadi A."/>
        </authorList>
    </citation>
    <scope>NUCLEOTIDE SEQUENCE</scope>
</reference>
<keyword evidence="3" id="KW-1185">Reference proteome</keyword>
<feature type="transmembrane region" description="Helical" evidence="1">
    <location>
        <begin position="48"/>
        <end position="74"/>
    </location>
</feature>
<keyword evidence="1" id="KW-0472">Membrane</keyword>
<organism evidence="2 3">
    <name type="scientific">Acanthoscelides obtectus</name>
    <name type="common">Bean weevil</name>
    <name type="synonym">Bruchus obtectus</name>
    <dbReference type="NCBI Taxonomy" id="200917"/>
    <lineage>
        <taxon>Eukaryota</taxon>
        <taxon>Metazoa</taxon>
        <taxon>Ecdysozoa</taxon>
        <taxon>Arthropoda</taxon>
        <taxon>Hexapoda</taxon>
        <taxon>Insecta</taxon>
        <taxon>Pterygota</taxon>
        <taxon>Neoptera</taxon>
        <taxon>Endopterygota</taxon>
        <taxon>Coleoptera</taxon>
        <taxon>Polyphaga</taxon>
        <taxon>Cucujiformia</taxon>
        <taxon>Chrysomeloidea</taxon>
        <taxon>Chrysomelidae</taxon>
        <taxon>Bruchinae</taxon>
        <taxon>Bruchini</taxon>
        <taxon>Acanthoscelides</taxon>
    </lineage>
</organism>
<protein>
    <submittedName>
        <fullName evidence="2">Uncharacterized protein</fullName>
    </submittedName>
</protein>
<comment type="caution">
    <text evidence="2">The sequence shown here is derived from an EMBL/GenBank/DDBJ whole genome shotgun (WGS) entry which is preliminary data.</text>
</comment>
<evidence type="ECO:0000313" key="3">
    <source>
        <dbReference type="Proteomes" id="UP001152888"/>
    </source>
</evidence>
<evidence type="ECO:0000313" key="2">
    <source>
        <dbReference type="EMBL" id="CAH1977472.1"/>
    </source>
</evidence>
<keyword evidence="1" id="KW-0812">Transmembrane</keyword>
<proteinExistence type="predicted"/>
<accession>A0A9P0PC72</accession>
<dbReference type="AlphaFoldDB" id="A0A9P0PC72"/>
<dbReference type="EMBL" id="CAKOFQ010006859">
    <property type="protein sequence ID" value="CAH1977472.1"/>
    <property type="molecule type" value="Genomic_DNA"/>
</dbReference>
<dbReference type="Proteomes" id="UP001152888">
    <property type="component" value="Unassembled WGS sequence"/>
</dbReference>